<organism evidence="13 14">
    <name type="scientific">Vanilla planifolia</name>
    <name type="common">Vanilla</name>
    <dbReference type="NCBI Taxonomy" id="51239"/>
    <lineage>
        <taxon>Eukaryota</taxon>
        <taxon>Viridiplantae</taxon>
        <taxon>Streptophyta</taxon>
        <taxon>Embryophyta</taxon>
        <taxon>Tracheophyta</taxon>
        <taxon>Spermatophyta</taxon>
        <taxon>Magnoliopsida</taxon>
        <taxon>Liliopsida</taxon>
        <taxon>Asparagales</taxon>
        <taxon>Orchidaceae</taxon>
        <taxon>Vanilloideae</taxon>
        <taxon>Vanilleae</taxon>
        <taxon>Vanilla</taxon>
    </lineage>
</organism>
<feature type="region of interest" description="Disordered" evidence="10">
    <location>
        <begin position="416"/>
        <end position="455"/>
    </location>
</feature>
<dbReference type="OrthoDB" id="73919at2759"/>
<dbReference type="AlphaFoldDB" id="A0A835R6C4"/>
<keyword evidence="6" id="KW-0862">Zinc</keyword>
<keyword evidence="5 8" id="KW-0863">Zinc-finger</keyword>
<dbReference type="Proteomes" id="UP000636800">
    <property type="component" value="Chromosome 5"/>
</dbReference>
<dbReference type="EMBL" id="JADCNL010000005">
    <property type="protein sequence ID" value="KAG0480902.1"/>
    <property type="molecule type" value="Genomic_DNA"/>
</dbReference>
<evidence type="ECO:0000256" key="6">
    <source>
        <dbReference type="ARBA" id="ARBA00022833"/>
    </source>
</evidence>
<dbReference type="GO" id="GO:0006355">
    <property type="term" value="P:regulation of DNA-templated transcription"/>
    <property type="evidence" value="ECO:0007669"/>
    <property type="project" value="UniProtKB-ARBA"/>
</dbReference>
<evidence type="ECO:0000256" key="7">
    <source>
        <dbReference type="ARBA" id="ARBA00023242"/>
    </source>
</evidence>
<feature type="region of interest" description="Disordered" evidence="10">
    <location>
        <begin position="179"/>
        <end position="199"/>
    </location>
</feature>
<proteinExistence type="inferred from homology"/>
<evidence type="ECO:0000313" key="13">
    <source>
        <dbReference type="EMBL" id="KAG0480902.1"/>
    </source>
</evidence>
<feature type="domain" description="B box-type" evidence="11">
    <location>
        <begin position="8"/>
        <end position="55"/>
    </location>
</feature>
<dbReference type="PROSITE" id="PS51017">
    <property type="entry name" value="CCT"/>
    <property type="match status" value="1"/>
</dbReference>
<accession>A0A835R6C4</accession>
<feature type="compositionally biased region" description="Polar residues" evidence="10">
    <location>
        <begin position="188"/>
        <end position="199"/>
    </location>
</feature>
<evidence type="ECO:0000256" key="3">
    <source>
        <dbReference type="ARBA" id="ARBA00022723"/>
    </source>
</evidence>
<dbReference type="CDD" id="cd19821">
    <property type="entry name" value="Bbox1_BBX-like"/>
    <property type="match status" value="1"/>
</dbReference>
<feature type="compositionally biased region" description="Basic residues" evidence="10">
    <location>
        <begin position="417"/>
        <end position="427"/>
    </location>
</feature>
<evidence type="ECO:0000256" key="1">
    <source>
        <dbReference type="ARBA" id="ARBA00004123"/>
    </source>
</evidence>
<feature type="compositionally biased region" description="Basic and acidic residues" evidence="10">
    <location>
        <begin position="428"/>
        <end position="441"/>
    </location>
</feature>
<dbReference type="InterPro" id="IPR010402">
    <property type="entry name" value="CCT_domain"/>
</dbReference>
<dbReference type="InterPro" id="IPR049808">
    <property type="entry name" value="CONSTANS-like_Bbox1"/>
</dbReference>
<comment type="caution">
    <text evidence="13">The sequence shown here is derived from an EMBL/GenBank/DDBJ whole genome shotgun (WGS) entry which is preliminary data.</text>
</comment>
<comment type="subcellular location">
    <subcellularLocation>
        <location evidence="1 9">Nucleus</location>
    </subcellularLocation>
</comment>
<reference evidence="13 14" key="1">
    <citation type="journal article" date="2020" name="Nat. Food">
        <title>A phased Vanilla planifolia genome enables genetic improvement of flavour and production.</title>
        <authorList>
            <person name="Hasing T."/>
            <person name="Tang H."/>
            <person name="Brym M."/>
            <person name="Khazi F."/>
            <person name="Huang T."/>
            <person name="Chambers A.H."/>
        </authorList>
    </citation>
    <scope>NUCLEOTIDE SEQUENCE [LARGE SCALE GENOMIC DNA]</scope>
    <source>
        <tissue evidence="13">Leaf</tissue>
    </source>
</reference>
<dbReference type="SMR" id="A0A835R6C4"/>
<gene>
    <name evidence="13" type="ORF">HPP92_011760</name>
</gene>
<evidence type="ECO:0000256" key="9">
    <source>
        <dbReference type="PROSITE-ProRule" id="PRU00357"/>
    </source>
</evidence>
<keyword evidence="4" id="KW-0677">Repeat</keyword>
<protein>
    <submittedName>
        <fullName evidence="13">Uncharacterized protein</fullName>
    </submittedName>
</protein>
<evidence type="ECO:0000313" key="14">
    <source>
        <dbReference type="Proteomes" id="UP000636800"/>
    </source>
</evidence>
<keyword evidence="3" id="KW-0479">Metal-binding</keyword>
<dbReference type="Pfam" id="PF06203">
    <property type="entry name" value="CCT"/>
    <property type="match status" value="1"/>
</dbReference>
<evidence type="ECO:0000256" key="4">
    <source>
        <dbReference type="ARBA" id="ARBA00022737"/>
    </source>
</evidence>
<evidence type="ECO:0000256" key="8">
    <source>
        <dbReference type="PROSITE-ProRule" id="PRU00024"/>
    </source>
</evidence>
<evidence type="ECO:0000256" key="5">
    <source>
        <dbReference type="ARBA" id="ARBA00022771"/>
    </source>
</evidence>
<dbReference type="InterPro" id="IPR000315">
    <property type="entry name" value="Znf_B-box"/>
</dbReference>
<feature type="domain" description="CCT" evidence="12">
    <location>
        <begin position="409"/>
        <end position="451"/>
    </location>
</feature>
<dbReference type="Pfam" id="PF00643">
    <property type="entry name" value="zf-B_box"/>
    <property type="match status" value="1"/>
</dbReference>
<sequence>MGELKTGGKSLVCDYCSHAMALLYCRADTARLCVACDRMVHEANALARKHSRFQICDNCGASAASFRCAVDSLSLCQDCDIDVHSSAAEAEEATGGHARASIEGFSGCPSAVELAETFGVELESKDCGECGDQVLFAGLQSTMDSVFAELYVPSVSGGRGGIRKLALVQQLDELAKREEASLGAAPTSELSPRTPCRSSSDFERVALDDRRGVQQMPFTSLLMMAPSDCADLNDNDGMVEDGDLIWDCGPSEHAAQIWDFNLGRSREHNASSPHEVGQFASNGGFTIKSYNDLFKEGSFANTDVLEGFYDKNCASANDDGSSTNMPSQIHNSAGITSKWKSKLGNAVGNGPSSTKNILSTVTCPVDPSSQSPALGTTSKEISFGEGPLIRNELVNSFKNVNCDLLAEKRDNAMQRYKEKRKTRRYDKRIRYESRKARADTRKRVKGRFVKSYADS</sequence>
<comment type="similarity">
    <text evidence="2">Belongs to the CONSTANS family.</text>
</comment>
<feature type="domain" description="B box-type" evidence="11">
    <location>
        <begin position="51"/>
        <end position="102"/>
    </location>
</feature>
<evidence type="ECO:0000256" key="2">
    <source>
        <dbReference type="ARBA" id="ARBA00010024"/>
    </source>
</evidence>
<evidence type="ECO:0000256" key="10">
    <source>
        <dbReference type="SAM" id="MobiDB-lite"/>
    </source>
</evidence>
<dbReference type="GO" id="GO:0008270">
    <property type="term" value="F:zinc ion binding"/>
    <property type="evidence" value="ECO:0007669"/>
    <property type="project" value="UniProtKB-KW"/>
</dbReference>
<evidence type="ECO:0000259" key="11">
    <source>
        <dbReference type="PROSITE" id="PS50119"/>
    </source>
</evidence>
<dbReference type="PANTHER" id="PTHR31717">
    <property type="entry name" value="ZINC FINGER PROTEIN CONSTANS-LIKE 10"/>
    <property type="match status" value="1"/>
</dbReference>
<dbReference type="PANTHER" id="PTHR31717:SF45">
    <property type="entry name" value="ZINC FINGER PROTEIN CONSTANS-LIKE 14-RELATED"/>
    <property type="match status" value="1"/>
</dbReference>
<name>A0A835R6C4_VANPL</name>
<keyword evidence="7 9" id="KW-0539">Nucleus</keyword>
<evidence type="ECO:0000259" key="12">
    <source>
        <dbReference type="PROSITE" id="PS51017"/>
    </source>
</evidence>
<dbReference type="PROSITE" id="PS50119">
    <property type="entry name" value="ZF_BBOX"/>
    <property type="match status" value="2"/>
</dbReference>
<dbReference type="SMART" id="SM00336">
    <property type="entry name" value="BBOX"/>
    <property type="match status" value="2"/>
</dbReference>
<keyword evidence="14" id="KW-1185">Reference proteome</keyword>
<dbReference type="GO" id="GO:0005634">
    <property type="term" value="C:nucleus"/>
    <property type="evidence" value="ECO:0007669"/>
    <property type="project" value="UniProtKB-SubCell"/>
</dbReference>